<protein>
    <submittedName>
        <fullName evidence="1">Uncharacterized protein</fullName>
    </submittedName>
</protein>
<dbReference type="OrthoDB" id="7298047at2"/>
<evidence type="ECO:0000313" key="2">
    <source>
        <dbReference type="Proteomes" id="UP000283458"/>
    </source>
</evidence>
<name>A0A418W4J9_9PROT</name>
<reference evidence="1 2" key="1">
    <citation type="submission" date="2018-09" db="EMBL/GenBank/DDBJ databases">
        <authorList>
            <person name="Zhu H."/>
        </authorList>
    </citation>
    <scope>NUCLEOTIDE SEQUENCE [LARGE SCALE GENOMIC DNA]</scope>
    <source>
        <strain evidence="1 2">K2W22B-5</strain>
    </source>
</reference>
<accession>A0A418W4J9</accession>
<dbReference type="EMBL" id="QYUL01000001">
    <property type="protein sequence ID" value="RJF84874.1"/>
    <property type="molecule type" value="Genomic_DNA"/>
</dbReference>
<sequence length="415" mass="43623">MADEQYYDKLALMVKAETAYGEDAGPSSTANAILAQNVRIKPMAAEQIERKFYRNFWGARPKLRTGRHVTFDYEIEAAGSGTPGVAPAYAPILRMGALAQTAVVGLATIAATAVPANGALGRFTYAKTTKFDGAYKRAVTLTCTTAGGSGVAAFTVSAPQTPGDAAYSVTGVVMTTASPFTLPGGAVITPSAISVNFALGDALTIALTPERVLYTPVSGGVESCTTYANLDGTLHVGLGCHAEIGLKISKKGFPIWNVQSWGLFVPITASGLPTDCDYSGFKDPDESAPETVPVFRLDGYAPALSELTIQLGNKVGLRQVVNRRGIRVSGRDATASLTIDAPPLAEKDYYALVDSSATVPLWVRHGTVAGNRIDVEATAQLQEVDLADDENIKTLQIKAGLQPTLGNDEVVFSIL</sequence>
<comment type="caution">
    <text evidence="1">The sequence shown here is derived from an EMBL/GenBank/DDBJ whole genome shotgun (WGS) entry which is preliminary data.</text>
</comment>
<gene>
    <name evidence="1" type="ORF">D3877_10380</name>
</gene>
<evidence type="ECO:0000313" key="1">
    <source>
        <dbReference type="EMBL" id="RJF84874.1"/>
    </source>
</evidence>
<dbReference type="RefSeq" id="WP_119830507.1">
    <property type="nucleotide sequence ID" value="NZ_QYUL01000001.1"/>
</dbReference>
<organism evidence="1 2">
    <name type="scientific">Azospirillum cavernae</name>
    <dbReference type="NCBI Taxonomy" id="2320860"/>
    <lineage>
        <taxon>Bacteria</taxon>
        <taxon>Pseudomonadati</taxon>
        <taxon>Pseudomonadota</taxon>
        <taxon>Alphaproteobacteria</taxon>
        <taxon>Rhodospirillales</taxon>
        <taxon>Azospirillaceae</taxon>
        <taxon>Azospirillum</taxon>
    </lineage>
</organism>
<dbReference type="Proteomes" id="UP000283458">
    <property type="component" value="Unassembled WGS sequence"/>
</dbReference>
<proteinExistence type="predicted"/>
<dbReference type="AlphaFoldDB" id="A0A418W4J9"/>
<keyword evidence="2" id="KW-1185">Reference proteome</keyword>